<dbReference type="Pfam" id="PF00787">
    <property type="entry name" value="PX"/>
    <property type="match status" value="1"/>
</dbReference>
<protein>
    <recommendedName>
        <fullName evidence="1">PX domain-containing protein</fullName>
    </recommendedName>
</protein>
<keyword evidence="3" id="KW-1185">Reference proteome</keyword>
<reference evidence="2 3" key="1">
    <citation type="journal article" date="2014" name="Genome Biol. Evol.">
        <title>The secreted proteins of Achlya hypogyna and Thraustotheca clavata identify the ancestral oomycete secretome and reveal gene acquisitions by horizontal gene transfer.</title>
        <authorList>
            <person name="Misner I."/>
            <person name="Blouin N."/>
            <person name="Leonard G."/>
            <person name="Richards T.A."/>
            <person name="Lane C.E."/>
        </authorList>
    </citation>
    <scope>NUCLEOTIDE SEQUENCE [LARGE SCALE GENOMIC DNA]</scope>
    <source>
        <strain evidence="2 3">ATCC 34112</strain>
    </source>
</reference>
<gene>
    <name evidence="2" type="ORF">THRCLA_01703</name>
</gene>
<accession>A0A1W0A7P2</accession>
<dbReference type="AlphaFoldDB" id="A0A1W0A7P2"/>
<name>A0A1W0A7P2_9STRA</name>
<dbReference type="Proteomes" id="UP000243217">
    <property type="component" value="Unassembled WGS sequence"/>
</dbReference>
<dbReference type="SUPFAM" id="SSF64268">
    <property type="entry name" value="PX domain"/>
    <property type="match status" value="1"/>
</dbReference>
<evidence type="ECO:0000313" key="2">
    <source>
        <dbReference type="EMBL" id="OQS06248.1"/>
    </source>
</evidence>
<evidence type="ECO:0000259" key="1">
    <source>
        <dbReference type="PROSITE" id="PS50195"/>
    </source>
</evidence>
<dbReference type="Gene3D" id="3.30.1520.10">
    <property type="entry name" value="Phox-like domain"/>
    <property type="match status" value="1"/>
</dbReference>
<comment type="caution">
    <text evidence="2">The sequence shown here is derived from an EMBL/GenBank/DDBJ whole genome shotgun (WGS) entry which is preliminary data.</text>
</comment>
<evidence type="ECO:0000313" key="3">
    <source>
        <dbReference type="Proteomes" id="UP000243217"/>
    </source>
</evidence>
<dbReference type="OrthoDB" id="41200at2759"/>
<dbReference type="InterPro" id="IPR001683">
    <property type="entry name" value="PX_dom"/>
</dbReference>
<proteinExistence type="predicted"/>
<dbReference type="EMBL" id="JNBS01000363">
    <property type="protein sequence ID" value="OQS06248.1"/>
    <property type="molecule type" value="Genomic_DNA"/>
</dbReference>
<dbReference type="InterPro" id="IPR036871">
    <property type="entry name" value="PX_dom_sf"/>
</dbReference>
<dbReference type="PROSITE" id="PS50195">
    <property type="entry name" value="PX"/>
    <property type="match status" value="1"/>
</dbReference>
<organism evidence="2 3">
    <name type="scientific">Thraustotheca clavata</name>
    <dbReference type="NCBI Taxonomy" id="74557"/>
    <lineage>
        <taxon>Eukaryota</taxon>
        <taxon>Sar</taxon>
        <taxon>Stramenopiles</taxon>
        <taxon>Oomycota</taxon>
        <taxon>Saprolegniomycetes</taxon>
        <taxon>Saprolegniales</taxon>
        <taxon>Achlyaceae</taxon>
        <taxon>Thraustotheca</taxon>
    </lineage>
</organism>
<sequence>MSHKSRTILSSKRARGAAKKSKKLLQLEAQLEQLAIVPLMFTPTMPVKPLETPVIEDERTDEEEEEEEEDVVVISNPFPRNICTRFVQKNLWTPRDIKKFASTPDATFSVSIPTFRDAHEGYVAYSVIIETPYHSWRVEKRYSEFVVLAQTLQLKEILFELPPKTWFKVTQDDALAERRERLEASCIDLLQRDGIPTIPCIREFFQLDMFAVSLTDPQ</sequence>
<feature type="domain" description="PX" evidence="1">
    <location>
        <begin position="103"/>
        <end position="212"/>
    </location>
</feature>
<dbReference type="GO" id="GO:0035091">
    <property type="term" value="F:phosphatidylinositol binding"/>
    <property type="evidence" value="ECO:0007669"/>
    <property type="project" value="InterPro"/>
</dbReference>